<evidence type="ECO:0000256" key="2">
    <source>
        <dbReference type="SAM" id="SignalP"/>
    </source>
</evidence>
<feature type="chain" id="PRO_5029726951" evidence="2">
    <location>
        <begin position="20"/>
        <end position="86"/>
    </location>
</feature>
<keyword evidence="2" id="KW-0732">Signal</keyword>
<dbReference type="EMBL" id="WAEM01000001">
    <property type="protein sequence ID" value="KAB1157747.1"/>
    <property type="molecule type" value="Genomic_DNA"/>
</dbReference>
<protein>
    <submittedName>
        <fullName evidence="3">Uncharacterized protein</fullName>
    </submittedName>
</protein>
<evidence type="ECO:0000256" key="1">
    <source>
        <dbReference type="SAM" id="MobiDB-lite"/>
    </source>
</evidence>
<dbReference type="RefSeq" id="WP_151105940.1">
    <property type="nucleotide sequence ID" value="NZ_WAEM01000001.1"/>
</dbReference>
<keyword evidence="4" id="KW-1185">Reference proteome</keyword>
<feature type="compositionally biased region" description="Basic and acidic residues" evidence="1">
    <location>
        <begin position="49"/>
        <end position="64"/>
    </location>
</feature>
<feature type="signal peptide" evidence="2">
    <location>
        <begin position="1"/>
        <end position="19"/>
    </location>
</feature>
<dbReference type="Proteomes" id="UP000490922">
    <property type="component" value="Unassembled WGS sequence"/>
</dbReference>
<name>A0A7J5AJG3_9FLAO</name>
<organism evidence="3 4">
    <name type="scientific">Flavobacterium luteum</name>
    <dbReference type="NCBI Taxonomy" id="2026654"/>
    <lineage>
        <taxon>Bacteria</taxon>
        <taxon>Pseudomonadati</taxon>
        <taxon>Bacteroidota</taxon>
        <taxon>Flavobacteriia</taxon>
        <taxon>Flavobacteriales</taxon>
        <taxon>Flavobacteriaceae</taxon>
        <taxon>Flavobacterium</taxon>
    </lineage>
</organism>
<proteinExistence type="predicted"/>
<feature type="compositionally biased region" description="Basic residues" evidence="1">
    <location>
        <begin position="65"/>
        <end position="74"/>
    </location>
</feature>
<accession>A0A7J5AJG3</accession>
<feature type="region of interest" description="Disordered" evidence="1">
    <location>
        <begin position="35"/>
        <end position="86"/>
    </location>
</feature>
<gene>
    <name evidence="3" type="ORF">F6464_01290</name>
</gene>
<dbReference type="AlphaFoldDB" id="A0A7J5AJG3"/>
<sequence length="86" mass="9865">MKTAFLVILLFLGITMATAQVEKLDDHQEIILDKIDQEPQQPSQISVERASRIEAKRTQDEKKAEKRAKKIARKQARDKAKQPPVQ</sequence>
<comment type="caution">
    <text evidence="3">The sequence shown here is derived from an EMBL/GenBank/DDBJ whole genome shotgun (WGS) entry which is preliminary data.</text>
</comment>
<evidence type="ECO:0000313" key="4">
    <source>
        <dbReference type="Proteomes" id="UP000490922"/>
    </source>
</evidence>
<feature type="compositionally biased region" description="Basic and acidic residues" evidence="1">
    <location>
        <begin position="75"/>
        <end position="86"/>
    </location>
</feature>
<reference evidence="3 4" key="1">
    <citation type="submission" date="2019-09" db="EMBL/GenBank/DDBJ databases">
        <title>Flavobacterium sp. nov., isolated from glacier ice.</title>
        <authorList>
            <person name="Liu Q."/>
        </authorList>
    </citation>
    <scope>NUCLEOTIDE SEQUENCE [LARGE SCALE GENOMIC DNA]</scope>
    <source>
        <strain evidence="3 4">NBRC 112527</strain>
    </source>
</reference>
<evidence type="ECO:0000313" key="3">
    <source>
        <dbReference type="EMBL" id="KAB1157747.1"/>
    </source>
</evidence>